<dbReference type="AlphaFoldDB" id="A0A383VX15"/>
<evidence type="ECO:0000313" key="2">
    <source>
        <dbReference type="EMBL" id="SZX70007.1"/>
    </source>
</evidence>
<feature type="chain" id="PRO_5017078451" description="Dirigent protein" evidence="1">
    <location>
        <begin position="24"/>
        <end position="186"/>
    </location>
</feature>
<accession>A0A383VX15</accession>
<dbReference type="Proteomes" id="UP000256970">
    <property type="component" value="Unassembled WGS sequence"/>
</dbReference>
<dbReference type="InterPro" id="IPR044859">
    <property type="entry name" value="Allene_oxi_cyc_Dirigent"/>
</dbReference>
<keyword evidence="3" id="KW-1185">Reference proteome</keyword>
<keyword evidence="1" id="KW-0732">Signal</keyword>
<reference evidence="2 3" key="1">
    <citation type="submission" date="2016-10" db="EMBL/GenBank/DDBJ databases">
        <authorList>
            <person name="Cai Z."/>
        </authorList>
    </citation>
    <scope>NUCLEOTIDE SEQUENCE [LARGE SCALE GENOMIC DNA]</scope>
</reference>
<feature type="signal peptide" evidence="1">
    <location>
        <begin position="1"/>
        <end position="23"/>
    </location>
</feature>
<dbReference type="Gene3D" id="2.40.480.10">
    <property type="entry name" value="Allene oxide cyclase-like"/>
    <property type="match status" value="1"/>
</dbReference>
<dbReference type="EMBL" id="FNXT01000967">
    <property type="protein sequence ID" value="SZX70007.1"/>
    <property type="molecule type" value="Genomic_DNA"/>
</dbReference>
<name>A0A383VX15_TETOB</name>
<gene>
    <name evidence="2" type="ORF">BQ4739_LOCUS10259</name>
</gene>
<sequence length="186" mass="19871">MAPRPTVLAVLVLIFSIVTICAAQADVQHGWGKPPTLGALSKLDTSSKTYAWVTRDKSYEYYRMKLSTFSISAKLFDIPTGVEVGVFASVCTFTAAPVTSPTIPAVCQATFEFGPDGNDSLAIVGSADVDILALTIKGLVWVDTDFAIVGGTGCFTGAFGRHASKGIDLFKYETVVTAYVPRVREF</sequence>
<evidence type="ECO:0000256" key="1">
    <source>
        <dbReference type="SAM" id="SignalP"/>
    </source>
</evidence>
<evidence type="ECO:0008006" key="4">
    <source>
        <dbReference type="Google" id="ProtNLM"/>
    </source>
</evidence>
<evidence type="ECO:0000313" key="3">
    <source>
        <dbReference type="Proteomes" id="UP000256970"/>
    </source>
</evidence>
<organism evidence="2 3">
    <name type="scientific">Tetradesmus obliquus</name>
    <name type="common">Green alga</name>
    <name type="synonym">Acutodesmus obliquus</name>
    <dbReference type="NCBI Taxonomy" id="3088"/>
    <lineage>
        <taxon>Eukaryota</taxon>
        <taxon>Viridiplantae</taxon>
        <taxon>Chlorophyta</taxon>
        <taxon>core chlorophytes</taxon>
        <taxon>Chlorophyceae</taxon>
        <taxon>CS clade</taxon>
        <taxon>Sphaeropleales</taxon>
        <taxon>Scenedesmaceae</taxon>
        <taxon>Tetradesmus</taxon>
    </lineage>
</organism>
<protein>
    <recommendedName>
        <fullName evidence="4">Dirigent protein</fullName>
    </recommendedName>
</protein>
<proteinExistence type="predicted"/>